<accession>A0A9N7YMW8</accession>
<dbReference type="Proteomes" id="UP001153269">
    <property type="component" value="Unassembled WGS sequence"/>
</dbReference>
<evidence type="ECO:0000313" key="1">
    <source>
        <dbReference type="EMBL" id="CAB1431433.1"/>
    </source>
</evidence>
<keyword evidence="2" id="KW-1185">Reference proteome</keyword>
<sequence>MSPREPSLRLVGTAHTLLCLRSASPSPFFDDLVQIVTYLGVELNSAVECRSHNSEWRILQLFSPAQCPPNVVTALSVMRLLGMMSAGHVVVPLGLLHMRRLQRWFIRLHVDPILVRTDNKATVAYISRQGGDRAVYIPGMLNMGADILSIGIPRHGDWSLHPELRLISGRPLEMP</sequence>
<name>A0A9N7YMW8_PLEPL</name>
<proteinExistence type="predicted"/>
<dbReference type="EMBL" id="CADEAL010001336">
    <property type="protein sequence ID" value="CAB1431433.1"/>
    <property type="molecule type" value="Genomic_DNA"/>
</dbReference>
<evidence type="ECO:0000313" key="2">
    <source>
        <dbReference type="Proteomes" id="UP001153269"/>
    </source>
</evidence>
<dbReference type="AlphaFoldDB" id="A0A9N7YMW8"/>
<reference evidence="1" key="1">
    <citation type="submission" date="2020-03" db="EMBL/GenBank/DDBJ databases">
        <authorList>
            <person name="Weist P."/>
        </authorList>
    </citation>
    <scope>NUCLEOTIDE SEQUENCE</scope>
</reference>
<comment type="caution">
    <text evidence="1">The sequence shown here is derived from an EMBL/GenBank/DDBJ whole genome shotgun (WGS) entry which is preliminary data.</text>
</comment>
<organism evidence="1 2">
    <name type="scientific">Pleuronectes platessa</name>
    <name type="common">European plaice</name>
    <dbReference type="NCBI Taxonomy" id="8262"/>
    <lineage>
        <taxon>Eukaryota</taxon>
        <taxon>Metazoa</taxon>
        <taxon>Chordata</taxon>
        <taxon>Craniata</taxon>
        <taxon>Vertebrata</taxon>
        <taxon>Euteleostomi</taxon>
        <taxon>Actinopterygii</taxon>
        <taxon>Neopterygii</taxon>
        <taxon>Teleostei</taxon>
        <taxon>Neoteleostei</taxon>
        <taxon>Acanthomorphata</taxon>
        <taxon>Carangaria</taxon>
        <taxon>Pleuronectiformes</taxon>
        <taxon>Pleuronectoidei</taxon>
        <taxon>Pleuronectidae</taxon>
        <taxon>Pleuronectes</taxon>
    </lineage>
</organism>
<protein>
    <submittedName>
        <fullName evidence="1">Uncharacterized protein</fullName>
    </submittedName>
</protein>
<gene>
    <name evidence="1" type="ORF">PLEPLA_LOCUS19490</name>
</gene>